<evidence type="ECO:0000313" key="1">
    <source>
        <dbReference type="EMBL" id="MCU4972189.1"/>
    </source>
</evidence>
<gene>
    <name evidence="1" type="ORF">OB955_05505</name>
</gene>
<dbReference type="Proteomes" id="UP001320972">
    <property type="component" value="Unassembled WGS sequence"/>
</dbReference>
<name>A0ABT2QB79_9EURY</name>
<protein>
    <submittedName>
        <fullName evidence="1">DUF1059 domain-containing protein</fullName>
    </submittedName>
</protein>
<comment type="caution">
    <text evidence="1">The sequence shown here is derived from an EMBL/GenBank/DDBJ whole genome shotgun (WGS) entry which is preliminary data.</text>
</comment>
<dbReference type="InterPro" id="IPR009409">
    <property type="entry name" value="DUF1059"/>
</dbReference>
<reference evidence="1 2" key="1">
    <citation type="submission" date="2022-09" db="EMBL/GenBank/DDBJ databases">
        <title>Enrichment on poylsaccharides allowed isolation of novel metabolic and taxonomic groups of Haloarchaea.</title>
        <authorList>
            <person name="Sorokin D.Y."/>
            <person name="Elcheninov A.G."/>
            <person name="Khizhniak T.V."/>
            <person name="Kolganova T.V."/>
            <person name="Kublanov I.V."/>
        </authorList>
    </citation>
    <scope>NUCLEOTIDE SEQUENCE [LARGE SCALE GENOMIC DNA]</scope>
    <source>
        <strain evidence="1 2">AArc-m2/3/4</strain>
    </source>
</reference>
<accession>A0ABT2QB79</accession>
<keyword evidence="2" id="KW-1185">Reference proteome</keyword>
<sequence>MAHQFECEEPDCEFLVRSRSNEEVIQLARAHVRDAHGGRVESADIDGVIERADTA</sequence>
<dbReference type="EMBL" id="JAOPKB010000002">
    <property type="protein sequence ID" value="MCU4972189.1"/>
    <property type="molecule type" value="Genomic_DNA"/>
</dbReference>
<dbReference type="RefSeq" id="WP_338007224.1">
    <property type="nucleotide sequence ID" value="NZ_JAOPKB010000002.1"/>
</dbReference>
<dbReference type="Pfam" id="PF06348">
    <property type="entry name" value="DUF1059"/>
    <property type="match status" value="1"/>
</dbReference>
<evidence type="ECO:0000313" key="2">
    <source>
        <dbReference type="Proteomes" id="UP001320972"/>
    </source>
</evidence>
<proteinExistence type="predicted"/>
<organism evidence="1 2">
    <name type="scientific">Natronoglomus mannanivorans</name>
    <dbReference type="NCBI Taxonomy" id="2979990"/>
    <lineage>
        <taxon>Archaea</taxon>
        <taxon>Methanobacteriati</taxon>
        <taxon>Methanobacteriota</taxon>
        <taxon>Stenosarchaea group</taxon>
        <taxon>Halobacteria</taxon>
        <taxon>Halobacteriales</taxon>
        <taxon>Natrialbaceae</taxon>
        <taxon>Natronoglomus</taxon>
    </lineage>
</organism>